<gene>
    <name evidence="2" type="ORF">FNB79_12780</name>
</gene>
<dbReference type="OrthoDB" id="1117657at2"/>
<feature type="chain" id="PRO_5022131861" description="DUF4097 domain-containing protein" evidence="1">
    <location>
        <begin position="23"/>
        <end position="361"/>
    </location>
</feature>
<evidence type="ECO:0000313" key="2">
    <source>
        <dbReference type="EMBL" id="QDO94801.1"/>
    </source>
</evidence>
<evidence type="ECO:0000313" key="3">
    <source>
        <dbReference type="Proteomes" id="UP000319209"/>
    </source>
</evidence>
<proteinExistence type="predicted"/>
<keyword evidence="1" id="KW-0732">Signal</keyword>
<dbReference type="Proteomes" id="UP000319209">
    <property type="component" value="Chromosome"/>
</dbReference>
<protein>
    <recommendedName>
        <fullName evidence="4">DUF4097 domain-containing protein</fullName>
    </recommendedName>
</protein>
<sequence>MIIKIPYKLILFLLLMPVMVLANTPVKAKHTKTKVIKKEFNVNSNATLSIDNSYGNLDVITWNENRIVFEITITTNGNDSDKVQNKLEDISVTFNASPTYVSAKTIFTKSKSKWWDWNGSDNVNMKINYVVKIPITNSVNLKNDYGAINLDKLEGRAKINCDYGKITTKELMADHNEIEFDYTSNSYFEYIKSGIINADYSGFTVAKTKDLLIEADYTNSKVEIGENVKYNCDYGSLTIDMVNHFKGEGDYLTVVIGDVYKSVNIDADYGSIKIKNLTASANNVYIDSDYVGIKIGYDPHFFFDFELELDYADLRDQEGFEFNVKRIESSGKYYKGFYGEANTGNNIKIDSDYGNISFIKN</sequence>
<keyword evidence="3" id="KW-1185">Reference proteome</keyword>
<feature type="signal peptide" evidence="1">
    <location>
        <begin position="1"/>
        <end position="22"/>
    </location>
</feature>
<dbReference type="EMBL" id="CP041637">
    <property type="protein sequence ID" value="QDO94801.1"/>
    <property type="molecule type" value="Genomic_DNA"/>
</dbReference>
<organism evidence="2 3">
    <name type="scientific">Formosa sediminum</name>
    <dbReference type="NCBI Taxonomy" id="2594004"/>
    <lineage>
        <taxon>Bacteria</taxon>
        <taxon>Pseudomonadati</taxon>
        <taxon>Bacteroidota</taxon>
        <taxon>Flavobacteriia</taxon>
        <taxon>Flavobacteriales</taxon>
        <taxon>Flavobacteriaceae</taxon>
        <taxon>Formosa</taxon>
    </lineage>
</organism>
<reference evidence="2 3" key="1">
    <citation type="submission" date="2019-07" db="EMBL/GenBank/DDBJ databases">
        <title>Genome sequencing for Formosa sp. PS13.</title>
        <authorList>
            <person name="Park S.-J."/>
        </authorList>
    </citation>
    <scope>NUCLEOTIDE SEQUENCE [LARGE SCALE GENOMIC DNA]</scope>
    <source>
        <strain evidence="2 3">PS13</strain>
    </source>
</reference>
<dbReference type="RefSeq" id="WP_143381676.1">
    <property type="nucleotide sequence ID" value="NZ_CP041637.1"/>
</dbReference>
<evidence type="ECO:0000256" key="1">
    <source>
        <dbReference type="SAM" id="SignalP"/>
    </source>
</evidence>
<evidence type="ECO:0008006" key="4">
    <source>
        <dbReference type="Google" id="ProtNLM"/>
    </source>
</evidence>
<dbReference type="AlphaFoldDB" id="A0A516GTF6"/>
<name>A0A516GTF6_9FLAO</name>
<accession>A0A516GTF6</accession>
<dbReference type="KEGG" id="fop:FNB79_12780"/>